<evidence type="ECO:0000256" key="1">
    <source>
        <dbReference type="ARBA" id="ARBA00007623"/>
    </source>
</evidence>
<protein>
    <recommendedName>
        <fullName evidence="13">Calpain catalytic domain-containing protein</fullName>
    </recommendedName>
</protein>
<reference evidence="14" key="1">
    <citation type="submission" date="2021-09" db="EMBL/GenBank/DDBJ databases">
        <authorList>
            <consortium name="AG Swart"/>
            <person name="Singh M."/>
            <person name="Singh A."/>
            <person name="Seah K."/>
            <person name="Emmerich C."/>
        </authorList>
    </citation>
    <scope>NUCLEOTIDE SEQUENCE</scope>
    <source>
        <strain evidence="14">ATCC30299</strain>
    </source>
</reference>
<evidence type="ECO:0000256" key="2">
    <source>
        <dbReference type="ARBA" id="ARBA00022553"/>
    </source>
</evidence>
<comment type="caution">
    <text evidence="14">The sequence shown here is derived from an EMBL/GenBank/DDBJ whole genome shotgun (WGS) entry which is preliminary data.</text>
</comment>
<evidence type="ECO:0000256" key="8">
    <source>
        <dbReference type="ARBA" id="ARBA00022807"/>
    </source>
</evidence>
<feature type="active site" evidence="10 11">
    <location>
        <position position="192"/>
    </location>
</feature>
<dbReference type="GO" id="GO:0004198">
    <property type="term" value="F:calcium-dependent cysteine-type endopeptidase activity"/>
    <property type="evidence" value="ECO:0007669"/>
    <property type="project" value="InterPro"/>
</dbReference>
<dbReference type="AlphaFoldDB" id="A0AAU9IZX5"/>
<keyword evidence="6" id="KW-0863">Zinc-finger</keyword>
<feature type="domain" description="Calpain catalytic" evidence="13">
    <location>
        <begin position="129"/>
        <end position="428"/>
    </location>
</feature>
<evidence type="ECO:0000256" key="6">
    <source>
        <dbReference type="ARBA" id="ARBA00022771"/>
    </source>
</evidence>
<feature type="compositionally biased region" description="Basic and acidic residues" evidence="12">
    <location>
        <begin position="13"/>
        <end position="33"/>
    </location>
</feature>
<evidence type="ECO:0000256" key="10">
    <source>
        <dbReference type="PIRSR" id="PIRSR622684-1"/>
    </source>
</evidence>
<evidence type="ECO:0000256" key="3">
    <source>
        <dbReference type="ARBA" id="ARBA00022670"/>
    </source>
</evidence>
<evidence type="ECO:0000256" key="5">
    <source>
        <dbReference type="ARBA" id="ARBA00022737"/>
    </source>
</evidence>
<dbReference type="InterPro" id="IPR022684">
    <property type="entry name" value="Calpain_cysteine_protease"/>
</dbReference>
<dbReference type="PROSITE" id="PS50203">
    <property type="entry name" value="CALPAIN_CAT"/>
    <property type="match status" value="1"/>
</dbReference>
<evidence type="ECO:0000256" key="4">
    <source>
        <dbReference type="ARBA" id="ARBA00022723"/>
    </source>
</evidence>
<dbReference type="EMBL" id="CAJZBQ010000018">
    <property type="protein sequence ID" value="CAG9317231.1"/>
    <property type="molecule type" value="Genomic_DNA"/>
</dbReference>
<evidence type="ECO:0000313" key="15">
    <source>
        <dbReference type="Proteomes" id="UP001162131"/>
    </source>
</evidence>
<feature type="active site" evidence="10 11">
    <location>
        <position position="348"/>
    </location>
</feature>
<keyword evidence="15" id="KW-1185">Reference proteome</keyword>
<feature type="compositionally biased region" description="Polar residues" evidence="12">
    <location>
        <begin position="56"/>
        <end position="67"/>
    </location>
</feature>
<dbReference type="GO" id="GO:0008270">
    <property type="term" value="F:zinc ion binding"/>
    <property type="evidence" value="ECO:0007669"/>
    <property type="project" value="UniProtKB-KW"/>
</dbReference>
<keyword evidence="7 11" id="KW-0378">Hydrolase</keyword>
<dbReference type="PROSITE" id="PS00139">
    <property type="entry name" value="THIOL_PROTEASE_CYS"/>
    <property type="match status" value="1"/>
</dbReference>
<dbReference type="InterPro" id="IPR038765">
    <property type="entry name" value="Papain-like_cys_pep_sf"/>
</dbReference>
<dbReference type="PANTHER" id="PTHR10183">
    <property type="entry name" value="CALPAIN"/>
    <property type="match status" value="1"/>
</dbReference>
<dbReference type="Pfam" id="PF00648">
    <property type="entry name" value="Peptidase_C2"/>
    <property type="match status" value="1"/>
</dbReference>
<keyword evidence="2" id="KW-0597">Phosphoprotein</keyword>
<gene>
    <name evidence="14" type="ORF">BSTOLATCC_MIC18485</name>
</gene>
<name>A0AAU9IZX5_9CILI</name>
<sequence>MAWWKKGAPSAPEGEKATKKEAKEEEKKVEEPNNKPSWAKAPAKEDSKAAQHKEPASSQRPEISKSASIEETKTALTPSKTLPIQNIDFIEKGELVRAGTGLYKGLIIGTSNKGERDRIRALFDTQQVLYTDPQFPPEQSSLAKNFSGLSYSEQKLWKSFQWKRASEIYSQPIKVFNNIDPNDILQGDLGDCYFLSTLSAIAEFPKRIEKLFDTQEYQPSGCYTVNICDMGTWTDYVIDDFFPYNPKKEKVAFSGPHIQSGISELWVLLIEKAWAKRFGSYKAIDSGLTQDALRDLTGGPCETLPIEDENLWEKVLSADQRDFIITASSSGEEGNGDAINELGLVTLHAYSVIAAREIISRRGPEKLLQIRNPWGSQEWQGAWSDNSDLWTPELKQQLGWSNEDDGTFWMSFDDFSEYFSNVTICRVHDDYYYESLHYTQANNAFSVFKVTVHDAGETYFISTQVDDRVFSTESGYTYSPARVIVAKVNENIDQDRLSYINAVGNYEERDVWCSSEVEAGTYLVYIEINFSGNFTNQLAFSVYSAAPVTIEDVTFQEWDFISQVYTCDLARKEVKPALLGPDVYFYSVNHFGERSDGKVKEGFLFDAIENCSKDLVLEMEAIHKTMINIEMLGQFAGADTYKVVLRPGEKAVVVKKQIDLAAGHTTAQVIKKKKLTSA</sequence>
<feature type="region of interest" description="Disordered" evidence="12">
    <location>
        <begin position="1"/>
        <end position="76"/>
    </location>
</feature>
<evidence type="ECO:0000256" key="11">
    <source>
        <dbReference type="PROSITE-ProRule" id="PRU00239"/>
    </source>
</evidence>
<dbReference type="InterPro" id="IPR000169">
    <property type="entry name" value="Pept_cys_AS"/>
</dbReference>
<evidence type="ECO:0000259" key="13">
    <source>
        <dbReference type="PROSITE" id="PS50203"/>
    </source>
</evidence>
<keyword evidence="4" id="KW-0479">Metal-binding</keyword>
<evidence type="ECO:0000313" key="14">
    <source>
        <dbReference type="EMBL" id="CAG9317231.1"/>
    </source>
</evidence>
<dbReference type="Proteomes" id="UP001162131">
    <property type="component" value="Unassembled WGS sequence"/>
</dbReference>
<keyword evidence="8 11" id="KW-0788">Thiol protease</keyword>
<keyword evidence="3 11" id="KW-0645">Protease</keyword>
<evidence type="ECO:0000256" key="9">
    <source>
        <dbReference type="ARBA" id="ARBA00022833"/>
    </source>
</evidence>
<dbReference type="GO" id="GO:0006508">
    <property type="term" value="P:proteolysis"/>
    <property type="evidence" value="ECO:0007669"/>
    <property type="project" value="UniProtKB-KW"/>
</dbReference>
<dbReference type="SUPFAM" id="SSF54001">
    <property type="entry name" value="Cysteine proteinases"/>
    <property type="match status" value="1"/>
</dbReference>
<dbReference type="SMART" id="SM00230">
    <property type="entry name" value="CysPc"/>
    <property type="match status" value="1"/>
</dbReference>
<dbReference type="InterPro" id="IPR001300">
    <property type="entry name" value="Peptidase_C2_calpain_cat"/>
</dbReference>
<accession>A0AAU9IZX5</accession>
<comment type="similarity">
    <text evidence="1">Belongs to the peptidase C2 family.</text>
</comment>
<keyword evidence="5" id="KW-0677">Repeat</keyword>
<organism evidence="14 15">
    <name type="scientific">Blepharisma stoltei</name>
    <dbReference type="NCBI Taxonomy" id="1481888"/>
    <lineage>
        <taxon>Eukaryota</taxon>
        <taxon>Sar</taxon>
        <taxon>Alveolata</taxon>
        <taxon>Ciliophora</taxon>
        <taxon>Postciliodesmatophora</taxon>
        <taxon>Heterotrichea</taxon>
        <taxon>Heterotrichida</taxon>
        <taxon>Blepharismidae</taxon>
        <taxon>Blepharisma</taxon>
    </lineage>
</organism>
<dbReference type="CDD" id="cd00044">
    <property type="entry name" value="CysPc"/>
    <property type="match status" value="1"/>
</dbReference>
<evidence type="ECO:0000256" key="12">
    <source>
        <dbReference type="SAM" id="MobiDB-lite"/>
    </source>
</evidence>
<dbReference type="PRINTS" id="PR00704">
    <property type="entry name" value="CALPAIN"/>
</dbReference>
<dbReference type="FunFam" id="3.90.70.10:FF:000010">
    <property type="entry name" value="Calpain 15"/>
    <property type="match status" value="1"/>
</dbReference>
<evidence type="ECO:0000256" key="7">
    <source>
        <dbReference type="ARBA" id="ARBA00022801"/>
    </source>
</evidence>
<keyword evidence="9" id="KW-0862">Zinc</keyword>
<dbReference type="Gene3D" id="3.90.70.10">
    <property type="entry name" value="Cysteine proteinases"/>
    <property type="match status" value="1"/>
</dbReference>
<dbReference type="PANTHER" id="PTHR10183:SF379">
    <property type="entry name" value="CALPAIN-5"/>
    <property type="match status" value="1"/>
</dbReference>
<feature type="compositionally biased region" description="Basic and acidic residues" evidence="12">
    <location>
        <begin position="42"/>
        <end position="55"/>
    </location>
</feature>
<feature type="active site" evidence="10 11">
    <location>
        <position position="372"/>
    </location>
</feature>
<proteinExistence type="inferred from homology"/>